<protein>
    <submittedName>
        <fullName evidence="7">Maltose/moltooligosaccharide transporter</fullName>
    </submittedName>
</protein>
<feature type="transmembrane region" description="Helical" evidence="6">
    <location>
        <begin position="440"/>
        <end position="460"/>
    </location>
</feature>
<keyword evidence="3 6" id="KW-0812">Transmembrane</keyword>
<keyword evidence="2" id="KW-0813">Transport</keyword>
<keyword evidence="8" id="KW-1185">Reference proteome</keyword>
<name>A0A1H4DJN8_ALKAM</name>
<evidence type="ECO:0000256" key="1">
    <source>
        <dbReference type="ARBA" id="ARBA00004141"/>
    </source>
</evidence>
<keyword evidence="5 6" id="KW-0472">Membrane</keyword>
<reference evidence="7 8" key="1">
    <citation type="submission" date="2016-10" db="EMBL/GenBank/DDBJ databases">
        <authorList>
            <person name="de Groot N.N."/>
        </authorList>
    </citation>
    <scope>NUCLEOTIDE SEQUENCE [LARGE SCALE GENOMIC DNA]</scope>
    <source>
        <strain evidence="7 8">CGMCC 1.3430</strain>
    </source>
</reference>
<proteinExistence type="predicted"/>
<evidence type="ECO:0000256" key="2">
    <source>
        <dbReference type="ARBA" id="ARBA00022448"/>
    </source>
</evidence>
<evidence type="ECO:0000256" key="4">
    <source>
        <dbReference type="ARBA" id="ARBA00022989"/>
    </source>
</evidence>
<feature type="transmembrane region" description="Helical" evidence="6">
    <location>
        <begin position="309"/>
        <end position="332"/>
    </location>
</feature>
<feature type="transmembrane region" description="Helical" evidence="6">
    <location>
        <begin position="12"/>
        <end position="29"/>
    </location>
</feature>
<dbReference type="Proteomes" id="UP000198773">
    <property type="component" value="Unassembled WGS sequence"/>
</dbReference>
<evidence type="ECO:0000313" key="8">
    <source>
        <dbReference type="Proteomes" id="UP000198773"/>
    </source>
</evidence>
<dbReference type="PANTHER" id="PTHR19432">
    <property type="entry name" value="SUGAR TRANSPORTER"/>
    <property type="match status" value="1"/>
</dbReference>
<dbReference type="STRING" id="152573.SAMN04488051_105267"/>
<dbReference type="AlphaFoldDB" id="A0A1H4DJN8"/>
<dbReference type="GO" id="GO:0022857">
    <property type="term" value="F:transmembrane transporter activity"/>
    <property type="evidence" value="ECO:0007669"/>
    <property type="project" value="InterPro"/>
</dbReference>
<comment type="subcellular location">
    <subcellularLocation>
        <location evidence="1">Membrane</location>
        <topology evidence="1">Multi-pass membrane protein</topology>
    </subcellularLocation>
</comment>
<dbReference type="GO" id="GO:0016020">
    <property type="term" value="C:membrane"/>
    <property type="evidence" value="ECO:0007669"/>
    <property type="project" value="UniProtKB-SubCell"/>
</dbReference>
<dbReference type="PANTHER" id="PTHR19432:SF35">
    <property type="entry name" value="SOLUTE CARRIER FAMILY 45 MEMBER 3 ISOFORM X1"/>
    <property type="match status" value="1"/>
</dbReference>
<evidence type="ECO:0000256" key="3">
    <source>
        <dbReference type="ARBA" id="ARBA00022692"/>
    </source>
</evidence>
<feature type="transmembrane region" description="Helical" evidence="6">
    <location>
        <begin position="263"/>
        <end position="283"/>
    </location>
</feature>
<dbReference type="InterPro" id="IPR036259">
    <property type="entry name" value="MFS_trans_sf"/>
</dbReference>
<feature type="transmembrane region" description="Helical" evidence="6">
    <location>
        <begin position="407"/>
        <end position="428"/>
    </location>
</feature>
<evidence type="ECO:0000313" key="7">
    <source>
        <dbReference type="EMBL" id="SEA72432.1"/>
    </source>
</evidence>
<feature type="transmembrane region" description="Helical" evidence="6">
    <location>
        <begin position="472"/>
        <end position="492"/>
    </location>
</feature>
<dbReference type="FunFam" id="1.20.1250.20:FF:000863">
    <property type="entry name" value="MFS transporter"/>
    <property type="match status" value="1"/>
</dbReference>
<dbReference type="SUPFAM" id="SSF103473">
    <property type="entry name" value="MFS general substrate transporter"/>
    <property type="match status" value="1"/>
</dbReference>
<gene>
    <name evidence="7" type="ORF">SAMN04488051_105267</name>
</gene>
<dbReference type="RefSeq" id="WP_091343107.1">
    <property type="nucleotide sequence ID" value="NZ_FNRM01000005.1"/>
</dbReference>
<feature type="transmembrane region" description="Helical" evidence="6">
    <location>
        <begin position="142"/>
        <end position="162"/>
    </location>
</feature>
<evidence type="ECO:0000256" key="6">
    <source>
        <dbReference type="SAM" id="Phobius"/>
    </source>
</evidence>
<feature type="transmembrane region" description="Helical" evidence="6">
    <location>
        <begin position="182"/>
        <end position="202"/>
    </location>
</feature>
<keyword evidence="4 6" id="KW-1133">Transmembrane helix</keyword>
<feature type="transmembrane region" description="Helical" evidence="6">
    <location>
        <begin position="352"/>
        <end position="373"/>
    </location>
</feature>
<organism evidence="7 8">
    <name type="scientific">Alkalimonas amylolytica</name>
    <dbReference type="NCBI Taxonomy" id="152573"/>
    <lineage>
        <taxon>Bacteria</taxon>
        <taxon>Pseudomonadati</taxon>
        <taxon>Pseudomonadota</taxon>
        <taxon>Gammaproteobacteria</taxon>
        <taxon>Alkalimonas</taxon>
    </lineage>
</organism>
<dbReference type="Pfam" id="PF07690">
    <property type="entry name" value="MFS_1"/>
    <property type="match status" value="1"/>
</dbReference>
<sequence>MQQQKPDLSFWQIWNMCLGFFGIQFGFALQNGNVSRIFQTLGAEMDQIAILWVAAPLTCLLVQPIVGHFSDKTWTKLGRRRPFFLYGAIATTLALVFMPNSPHLWVAAMMLWILDAAINVTMEPFRAFVGDNLNKKQRPQGFAMQSFFIGVGAVVASALPWMMTNWFGVSNMAPEGMIPDSVVYSFYAGGVVLFLAVGWTILRSKEYSPDQLAAFEAAEQQANPVEVEVVKVRDNYWASGAAAVVIGVLFWGFVYLQQLDQNLYLLGALIASFGVLQWLTSWFKQQQNRNMLVQIIDDLYAMPGTMKQLAVVQFFSWFPLFAMWIYTTAAVTSHHYGTTDTTSLAYNTGADWVGVLFAVYNGFAALAALIIPWLARRITTQRTHSINLTCGALGLFSFFWIQDPALLWLPMIGIGIAWASILSLPYAMLSNSLPAHKMGIYMGIFNIFIVLPQLLAAAILGSMLKYFFGGEAIYALALGGVSYLIAAVYVLFVRTSKTVKG</sequence>
<feature type="transmembrane region" description="Helical" evidence="6">
    <location>
        <begin position="385"/>
        <end position="401"/>
    </location>
</feature>
<feature type="transmembrane region" description="Helical" evidence="6">
    <location>
        <begin position="82"/>
        <end position="98"/>
    </location>
</feature>
<feature type="transmembrane region" description="Helical" evidence="6">
    <location>
        <begin position="236"/>
        <end position="257"/>
    </location>
</feature>
<feature type="transmembrane region" description="Helical" evidence="6">
    <location>
        <begin position="104"/>
        <end position="122"/>
    </location>
</feature>
<feature type="transmembrane region" description="Helical" evidence="6">
    <location>
        <begin position="49"/>
        <end position="70"/>
    </location>
</feature>
<evidence type="ECO:0000256" key="5">
    <source>
        <dbReference type="ARBA" id="ARBA00023136"/>
    </source>
</evidence>
<dbReference type="Gene3D" id="1.20.1250.20">
    <property type="entry name" value="MFS general substrate transporter like domains"/>
    <property type="match status" value="2"/>
</dbReference>
<dbReference type="InterPro" id="IPR011701">
    <property type="entry name" value="MFS"/>
</dbReference>
<dbReference type="EMBL" id="FNRM01000005">
    <property type="protein sequence ID" value="SEA72432.1"/>
    <property type="molecule type" value="Genomic_DNA"/>
</dbReference>
<dbReference type="OrthoDB" id="7584869at2"/>
<accession>A0A1H4DJN8</accession>